<evidence type="ECO:0000256" key="6">
    <source>
        <dbReference type="ARBA" id="ARBA00022833"/>
    </source>
</evidence>
<proteinExistence type="inferred from homology"/>
<organism evidence="13 14">
    <name type="scientific">Pisum sativum</name>
    <name type="common">Garden pea</name>
    <name type="synonym">Lathyrus oleraceus</name>
    <dbReference type="NCBI Taxonomy" id="3888"/>
    <lineage>
        <taxon>Eukaryota</taxon>
        <taxon>Viridiplantae</taxon>
        <taxon>Streptophyta</taxon>
        <taxon>Embryophyta</taxon>
        <taxon>Tracheophyta</taxon>
        <taxon>Spermatophyta</taxon>
        <taxon>Magnoliopsida</taxon>
        <taxon>eudicotyledons</taxon>
        <taxon>Gunneridae</taxon>
        <taxon>Pentapetalae</taxon>
        <taxon>rosids</taxon>
        <taxon>fabids</taxon>
        <taxon>Fabales</taxon>
        <taxon>Fabaceae</taxon>
        <taxon>Papilionoideae</taxon>
        <taxon>50 kb inversion clade</taxon>
        <taxon>NPAAA clade</taxon>
        <taxon>Hologalegina</taxon>
        <taxon>IRL clade</taxon>
        <taxon>Fabeae</taxon>
        <taxon>Lathyrus</taxon>
    </lineage>
</organism>
<dbReference type="AlphaFoldDB" id="A0A9D5AKZ5"/>
<keyword evidence="10" id="KW-0732">Signal</keyword>
<protein>
    <submittedName>
        <fullName evidence="13">Uncharacterized protein</fullName>
    </submittedName>
</protein>
<dbReference type="Proteomes" id="UP001058974">
    <property type="component" value="Chromosome 5"/>
</dbReference>
<reference evidence="13 14" key="1">
    <citation type="journal article" date="2022" name="Nat. Genet.">
        <title>Improved pea reference genome and pan-genome highlight genomic features and evolutionary characteristics.</title>
        <authorList>
            <person name="Yang T."/>
            <person name="Liu R."/>
            <person name="Luo Y."/>
            <person name="Hu S."/>
            <person name="Wang D."/>
            <person name="Wang C."/>
            <person name="Pandey M.K."/>
            <person name="Ge S."/>
            <person name="Xu Q."/>
            <person name="Li N."/>
            <person name="Li G."/>
            <person name="Huang Y."/>
            <person name="Saxena R.K."/>
            <person name="Ji Y."/>
            <person name="Li M."/>
            <person name="Yan X."/>
            <person name="He Y."/>
            <person name="Liu Y."/>
            <person name="Wang X."/>
            <person name="Xiang C."/>
            <person name="Varshney R.K."/>
            <person name="Ding H."/>
            <person name="Gao S."/>
            <person name="Zong X."/>
        </authorList>
    </citation>
    <scope>NUCLEOTIDE SEQUENCE [LARGE SCALE GENOMIC DNA]</scope>
    <source>
        <strain evidence="13 14">cv. Zhongwan 6</strain>
    </source>
</reference>
<dbReference type="EMBL" id="JAMSHJ010000005">
    <property type="protein sequence ID" value="KAI5412733.1"/>
    <property type="molecule type" value="Genomic_DNA"/>
</dbReference>
<evidence type="ECO:0000256" key="9">
    <source>
        <dbReference type="PROSITE-ProRule" id="PRU00357"/>
    </source>
</evidence>
<keyword evidence="4" id="KW-0677">Repeat</keyword>
<dbReference type="GO" id="GO:0006355">
    <property type="term" value="P:regulation of DNA-templated transcription"/>
    <property type="evidence" value="ECO:0007669"/>
    <property type="project" value="UniProtKB-ARBA"/>
</dbReference>
<dbReference type="Pfam" id="PF06203">
    <property type="entry name" value="CCT"/>
    <property type="match status" value="1"/>
</dbReference>
<evidence type="ECO:0000256" key="7">
    <source>
        <dbReference type="ARBA" id="ARBA00023242"/>
    </source>
</evidence>
<feature type="domain" description="CCT" evidence="12">
    <location>
        <begin position="375"/>
        <end position="417"/>
    </location>
</feature>
<evidence type="ECO:0000256" key="2">
    <source>
        <dbReference type="ARBA" id="ARBA00010024"/>
    </source>
</evidence>
<feature type="domain" description="B box-type" evidence="11">
    <location>
        <begin position="13"/>
        <end position="60"/>
    </location>
</feature>
<keyword evidence="14" id="KW-1185">Reference proteome</keyword>
<name>A0A9D5AKZ5_PEA</name>
<evidence type="ECO:0000256" key="3">
    <source>
        <dbReference type="ARBA" id="ARBA00022723"/>
    </source>
</evidence>
<comment type="similarity">
    <text evidence="2">Belongs to the CONSTANS family.</text>
</comment>
<dbReference type="InterPro" id="IPR049808">
    <property type="entry name" value="CONSTANS-like_Bbox1"/>
</dbReference>
<dbReference type="CDD" id="cd19821">
    <property type="entry name" value="Bbox1_BBX-like"/>
    <property type="match status" value="1"/>
</dbReference>
<evidence type="ECO:0000256" key="10">
    <source>
        <dbReference type="SAM" id="SignalP"/>
    </source>
</evidence>
<keyword evidence="3" id="KW-0479">Metal-binding</keyword>
<comment type="caution">
    <text evidence="13">The sequence shown here is derived from an EMBL/GenBank/DDBJ whole genome shotgun (WGS) entry which is preliminary data.</text>
</comment>
<dbReference type="PROSITE" id="PS50119">
    <property type="entry name" value="ZF_BBOX"/>
    <property type="match status" value="1"/>
</dbReference>
<feature type="signal peptide" evidence="10">
    <location>
        <begin position="1"/>
        <end position="26"/>
    </location>
</feature>
<keyword evidence="5 8" id="KW-0863">Zinc-finger</keyword>
<accession>A0A9D5AKZ5</accession>
<evidence type="ECO:0000256" key="1">
    <source>
        <dbReference type="ARBA" id="ARBA00004123"/>
    </source>
</evidence>
<dbReference type="Gramene" id="Psat05G0739000-T1">
    <property type="protein sequence ID" value="KAI5412733.1"/>
    <property type="gene ID" value="KIW84_057390"/>
</dbReference>
<dbReference type="InterPro" id="IPR000315">
    <property type="entry name" value="Znf_B-box"/>
</dbReference>
<comment type="subcellular location">
    <subcellularLocation>
        <location evidence="1 9">Nucleus</location>
    </subcellularLocation>
</comment>
<dbReference type="PANTHER" id="PTHR31717">
    <property type="entry name" value="ZINC FINGER PROTEIN CONSTANS-LIKE 10"/>
    <property type="match status" value="1"/>
</dbReference>
<feature type="chain" id="PRO_5038586528" evidence="10">
    <location>
        <begin position="27"/>
        <end position="430"/>
    </location>
</feature>
<evidence type="ECO:0000256" key="4">
    <source>
        <dbReference type="ARBA" id="ARBA00022737"/>
    </source>
</evidence>
<dbReference type="InterPro" id="IPR010402">
    <property type="entry name" value="CCT_domain"/>
</dbReference>
<keyword evidence="6" id="KW-0862">Zinc</keyword>
<dbReference type="PROSITE" id="PS51017">
    <property type="entry name" value="CCT"/>
    <property type="match status" value="1"/>
</dbReference>
<evidence type="ECO:0000313" key="14">
    <source>
        <dbReference type="Proteomes" id="UP001058974"/>
    </source>
</evidence>
<dbReference type="SMART" id="SM00336">
    <property type="entry name" value="BBOX"/>
    <property type="match status" value="1"/>
</dbReference>
<dbReference type="GO" id="GO:0008270">
    <property type="term" value="F:zinc ion binding"/>
    <property type="evidence" value="ECO:0007669"/>
    <property type="project" value="UniProtKB-KW"/>
</dbReference>
<dbReference type="OrthoDB" id="153872at2759"/>
<evidence type="ECO:0000259" key="12">
    <source>
        <dbReference type="PROSITE" id="PS51017"/>
    </source>
</evidence>
<evidence type="ECO:0000256" key="5">
    <source>
        <dbReference type="ARBA" id="ARBA00022771"/>
    </source>
</evidence>
<evidence type="ECO:0000256" key="8">
    <source>
        <dbReference type="PROSITE-ProRule" id="PRU00024"/>
    </source>
</evidence>
<dbReference type="GO" id="GO:0005634">
    <property type="term" value="C:nucleus"/>
    <property type="evidence" value="ECO:0007669"/>
    <property type="project" value="UniProtKB-SubCell"/>
</dbReference>
<evidence type="ECO:0000259" key="11">
    <source>
        <dbReference type="PROSITE" id="PS50119"/>
    </source>
</evidence>
<sequence>MVISVIFIRIRLFMEALCEFCEIVRAVVYCKPDSARLCMRCDAIVHSANALARRHPRSLLCDRCNFDSAIVRCVDYKMSLCQLCDWNSTDECFALGHNHVLLTFYTGCPSLAELSKIWPHFVYGNSSAESNVASSKPLDWPPEKNHGCFHLEKAKNKMDGEEPSVKDEQPWIETPPIVSSNSNGTKYCRDQAFLFDLDSNQQKLQGCPDVKELVFHEGTSLCEGFNVDDVQLDFESADEIFGRSQSAAKYNHEDGGMKCLLMDKNIQVTKCTSLTEIAAEALSPLQQDCVAGGSTSVMQGINNNANSALMTPSSNSSITMGFPQSQIHSGTSIELPNLNGENNVTELLNCELPPVFHPGESPWEPNLEGTCAEAREQAKMRYQEKKKTRTFGKQIRYASRKARADTRKRVKGRFVKAGEAYDYDPLLSDY</sequence>
<keyword evidence="7 9" id="KW-0539">Nucleus</keyword>
<evidence type="ECO:0000313" key="13">
    <source>
        <dbReference type="EMBL" id="KAI5412733.1"/>
    </source>
</evidence>
<dbReference type="PANTHER" id="PTHR31717:SF46">
    <property type="entry name" value="CCT MOTIF FAMILY PROTEIN-RELATED"/>
    <property type="match status" value="1"/>
</dbReference>
<gene>
    <name evidence="13" type="ORF">KIW84_057390</name>
</gene>